<accession>A0AA46A7A8</accession>
<dbReference type="EMBL" id="CP067140">
    <property type="protein sequence ID" value="WCR04753.1"/>
    <property type="molecule type" value="Genomic_DNA"/>
</dbReference>
<protein>
    <submittedName>
        <fullName evidence="1">Uncharacterized protein</fullName>
    </submittedName>
</protein>
<name>A0AA46A7A8_9RHOB</name>
<reference evidence="2 4" key="2">
    <citation type="submission" date="2021-01" db="EMBL/GenBank/DDBJ databases">
        <title>Biogeographic distribution of Paracoccus.</title>
        <authorList>
            <person name="Hollensteiner J."/>
            <person name="Leineberger J."/>
            <person name="Brinkhoff T."/>
            <person name="Daniel R."/>
        </authorList>
    </citation>
    <scope>NUCLEOTIDE SEQUENCE [LARGE SCALE GENOMIC DNA]</scope>
    <source>
        <strain evidence="2 4">DSM 18447</strain>
    </source>
</reference>
<dbReference type="EMBL" id="FTOU01000019">
    <property type="protein sequence ID" value="SIT10963.1"/>
    <property type="molecule type" value="Genomic_DNA"/>
</dbReference>
<evidence type="ECO:0000313" key="2">
    <source>
        <dbReference type="EMBL" id="WCR04753.1"/>
    </source>
</evidence>
<organism evidence="1 3">
    <name type="scientific">Paracoccus saliphilus</name>
    <dbReference type="NCBI Taxonomy" id="405559"/>
    <lineage>
        <taxon>Bacteria</taxon>
        <taxon>Pseudomonadati</taxon>
        <taxon>Pseudomonadota</taxon>
        <taxon>Alphaproteobacteria</taxon>
        <taxon>Rhodobacterales</taxon>
        <taxon>Paracoccaceae</taxon>
        <taxon>Paracoccus</taxon>
    </lineage>
</organism>
<dbReference type="RefSeq" id="WP_076528093.1">
    <property type="nucleotide sequence ID" value="NZ_CP067140.1"/>
</dbReference>
<sequence>MKTNIGKVMIEHPDAGFDAMFVVNDDLTVDQMLEQARAAFEVALGDYERVLRQVYEVEEAA</sequence>
<proteinExistence type="predicted"/>
<evidence type="ECO:0000313" key="1">
    <source>
        <dbReference type="EMBL" id="SIT10963.1"/>
    </source>
</evidence>
<keyword evidence="4" id="KW-1185">Reference proteome</keyword>
<reference evidence="1 3" key="1">
    <citation type="submission" date="2017-01" db="EMBL/GenBank/DDBJ databases">
        <authorList>
            <person name="Varghese N."/>
            <person name="Submissions S."/>
        </authorList>
    </citation>
    <scope>NUCLEOTIDE SEQUENCE [LARGE SCALE GENOMIC DNA]</scope>
    <source>
        <strain evidence="1 3">DSM 18447</strain>
    </source>
</reference>
<dbReference type="Proteomes" id="UP000186216">
    <property type="component" value="Unassembled WGS sequence"/>
</dbReference>
<gene>
    <name evidence="2" type="ORF">JHX88_08580</name>
    <name evidence="1" type="ORF">SAMN05421772_11918</name>
</gene>
<evidence type="ECO:0000313" key="4">
    <source>
        <dbReference type="Proteomes" id="UP001215549"/>
    </source>
</evidence>
<dbReference type="Proteomes" id="UP001215549">
    <property type="component" value="Chromosome"/>
</dbReference>
<evidence type="ECO:0000313" key="3">
    <source>
        <dbReference type="Proteomes" id="UP000186216"/>
    </source>
</evidence>
<dbReference type="AlphaFoldDB" id="A0AA46A7A8"/>